<gene>
    <name evidence="3" type="ORF">F2Q69_00043368</name>
</gene>
<feature type="transmembrane region" description="Helical" evidence="2">
    <location>
        <begin position="106"/>
        <end position="124"/>
    </location>
</feature>
<evidence type="ECO:0000313" key="3">
    <source>
        <dbReference type="EMBL" id="KAF3503244.1"/>
    </source>
</evidence>
<proteinExistence type="predicted"/>
<dbReference type="GO" id="GO:0006506">
    <property type="term" value="P:GPI anchor biosynthetic process"/>
    <property type="evidence" value="ECO:0007669"/>
    <property type="project" value="InterPro"/>
</dbReference>
<evidence type="ECO:0000256" key="1">
    <source>
        <dbReference type="SAM" id="MobiDB-lite"/>
    </source>
</evidence>
<feature type="transmembrane region" description="Helical" evidence="2">
    <location>
        <begin position="51"/>
        <end position="68"/>
    </location>
</feature>
<dbReference type="PANTHER" id="PTHR13148">
    <property type="entry name" value="PER1-RELATED"/>
    <property type="match status" value="1"/>
</dbReference>
<feature type="compositionally biased region" description="Polar residues" evidence="1">
    <location>
        <begin position="476"/>
        <end position="488"/>
    </location>
</feature>
<feature type="transmembrane region" description="Helical" evidence="2">
    <location>
        <begin position="136"/>
        <end position="154"/>
    </location>
</feature>
<name>A0A8S9NDP8_BRACR</name>
<reference evidence="3" key="1">
    <citation type="submission" date="2019-12" db="EMBL/GenBank/DDBJ databases">
        <title>Genome sequencing and annotation of Brassica cretica.</title>
        <authorList>
            <person name="Studholme D.J."/>
            <person name="Sarris P."/>
        </authorList>
    </citation>
    <scope>NUCLEOTIDE SEQUENCE</scope>
    <source>
        <strain evidence="3">PFS-109/04</strain>
        <tissue evidence="3">Leaf</tissue>
    </source>
</reference>
<dbReference type="PANTHER" id="PTHR13148:SF13">
    <property type="entry name" value="POST-GPI ATTACHMENT TO PROTEINS FACTOR 3"/>
    <property type="match status" value="1"/>
</dbReference>
<feature type="transmembrane region" description="Helical" evidence="2">
    <location>
        <begin position="182"/>
        <end position="203"/>
    </location>
</feature>
<feature type="transmembrane region" description="Helical" evidence="2">
    <location>
        <begin position="417"/>
        <end position="434"/>
    </location>
</feature>
<keyword evidence="2" id="KW-0812">Transmembrane</keyword>
<evidence type="ECO:0000313" key="4">
    <source>
        <dbReference type="Proteomes" id="UP000712600"/>
    </source>
</evidence>
<dbReference type="EMBL" id="QGKX02001621">
    <property type="protein sequence ID" value="KAF3503244.1"/>
    <property type="molecule type" value="Genomic_DNA"/>
</dbReference>
<feature type="transmembrane region" description="Helical" evidence="2">
    <location>
        <begin position="278"/>
        <end position="299"/>
    </location>
</feature>
<organism evidence="3 4">
    <name type="scientific">Brassica cretica</name>
    <name type="common">Mustard</name>
    <dbReference type="NCBI Taxonomy" id="69181"/>
    <lineage>
        <taxon>Eukaryota</taxon>
        <taxon>Viridiplantae</taxon>
        <taxon>Streptophyta</taxon>
        <taxon>Embryophyta</taxon>
        <taxon>Tracheophyta</taxon>
        <taxon>Spermatophyta</taxon>
        <taxon>Magnoliopsida</taxon>
        <taxon>eudicotyledons</taxon>
        <taxon>Gunneridae</taxon>
        <taxon>Pentapetalae</taxon>
        <taxon>rosids</taxon>
        <taxon>malvids</taxon>
        <taxon>Brassicales</taxon>
        <taxon>Brassicaceae</taxon>
        <taxon>Brassiceae</taxon>
        <taxon>Brassica</taxon>
    </lineage>
</organism>
<dbReference type="InterPro" id="IPR007217">
    <property type="entry name" value="Per1-like"/>
</dbReference>
<accession>A0A8S9NDP8</accession>
<feature type="transmembrane region" description="Helical" evidence="2">
    <location>
        <begin position="328"/>
        <end position="346"/>
    </location>
</feature>
<dbReference type="GO" id="GO:0005789">
    <property type="term" value="C:endoplasmic reticulum membrane"/>
    <property type="evidence" value="ECO:0007669"/>
    <property type="project" value="TreeGrafter"/>
</dbReference>
<sequence>MNSWFWSAVFHTRDVDITKRLDYSSAIAVLGFSHIVSILRTFDVRVEAARVMVSAPVLALVTTHVLYINFYKLYYGWNMIVCVAMGVAQLFLWARWTTVSRHPSNWKLWVVVIVSGLAMLLEIYDFPPYGGYFDAHSIWHLATVPLTILWWSFIRDDAEFRTSSLLKKSKTKAKDVDITKRLDYSSAIAVLGFSLIVSILRTIDVRVETARVMLFLWARWATVSRHPSNWKLWVVAIASVPLTILWWSFIRDDAEFRTSSLLKKSKTKAKDVDITKRLDYSSAIAVLGFSLIVSILRTFDVRVEAARVMLFIWEKWAAVSRHPSNSKLWVVVITSGLAMFLEIYDFPPYGGYFDAHSIWHLATFPLTILWWSFIRDDVEFRTFSLLKKSKTKANFRFSYALEIYDFPPYGGYFDAHSIWHLATVPLTILWWSFIRDDAEFRTSSLLKKSKTKAKKVYLQMQRSCARVRDPAPVGHSSFTAGSPPRSGTSLRLPSHFMDLARDVPTSLRLGRSGSQKLSTGCWAQSGYATSLHKVAPGHSGYLTPLRSPAPDHARIAMKCRAG</sequence>
<dbReference type="GO" id="GO:0016788">
    <property type="term" value="F:hydrolase activity, acting on ester bonds"/>
    <property type="evidence" value="ECO:0007669"/>
    <property type="project" value="TreeGrafter"/>
</dbReference>
<dbReference type="Proteomes" id="UP000712600">
    <property type="component" value="Unassembled WGS sequence"/>
</dbReference>
<evidence type="ECO:0000256" key="2">
    <source>
        <dbReference type="SAM" id="Phobius"/>
    </source>
</evidence>
<evidence type="ECO:0008006" key="5">
    <source>
        <dbReference type="Google" id="ProtNLM"/>
    </source>
</evidence>
<comment type="caution">
    <text evidence="3">The sequence shown here is derived from an EMBL/GenBank/DDBJ whole genome shotgun (WGS) entry which is preliminary data.</text>
</comment>
<protein>
    <recommendedName>
        <fullName evidence="5">Post-GPI attachment to proteins factor 3</fullName>
    </recommendedName>
</protein>
<feature type="transmembrane region" description="Helical" evidence="2">
    <location>
        <begin position="230"/>
        <end position="250"/>
    </location>
</feature>
<feature type="transmembrane region" description="Helical" evidence="2">
    <location>
        <begin position="74"/>
        <end position="94"/>
    </location>
</feature>
<feature type="transmembrane region" description="Helical" evidence="2">
    <location>
        <begin position="20"/>
        <end position="39"/>
    </location>
</feature>
<dbReference type="Pfam" id="PF04080">
    <property type="entry name" value="Per1"/>
    <property type="match status" value="3"/>
</dbReference>
<feature type="region of interest" description="Disordered" evidence="1">
    <location>
        <begin position="469"/>
        <end position="488"/>
    </location>
</feature>
<dbReference type="AlphaFoldDB" id="A0A8S9NDP8"/>
<keyword evidence="2" id="KW-1133">Transmembrane helix</keyword>
<keyword evidence="2" id="KW-0472">Membrane</keyword>
<feature type="transmembrane region" description="Helical" evidence="2">
    <location>
        <begin position="358"/>
        <end position="374"/>
    </location>
</feature>